<dbReference type="STRING" id="1888891.DSOL_2390"/>
<evidence type="ECO:0000313" key="1">
    <source>
        <dbReference type="EMBL" id="OLN31702.1"/>
    </source>
</evidence>
<dbReference type="EMBL" id="MLBF01000015">
    <property type="protein sequence ID" value="OLN31702.1"/>
    <property type="molecule type" value="Genomic_DNA"/>
</dbReference>
<dbReference type="Proteomes" id="UP000186102">
    <property type="component" value="Unassembled WGS sequence"/>
</dbReference>
<keyword evidence="2" id="KW-1185">Reference proteome</keyword>
<accession>A0A1Q8QWI2</accession>
<reference evidence="1 2" key="1">
    <citation type="submission" date="2016-09" db="EMBL/GenBank/DDBJ databases">
        <title>Complete genome of Desulfosporosinus sp. OL.</title>
        <authorList>
            <person name="Mardanov A."/>
            <person name="Beletsky A."/>
            <person name="Panova A."/>
            <person name="Karnachuk O."/>
            <person name="Ravin N."/>
        </authorList>
    </citation>
    <scope>NUCLEOTIDE SEQUENCE [LARGE SCALE GENOMIC DNA]</scope>
    <source>
        <strain evidence="1 2">OL</strain>
    </source>
</reference>
<comment type="caution">
    <text evidence="1">The sequence shown here is derived from an EMBL/GenBank/DDBJ whole genome shotgun (WGS) entry which is preliminary data.</text>
</comment>
<dbReference type="AlphaFoldDB" id="A0A1Q8QWI2"/>
<proteinExistence type="predicted"/>
<organism evidence="1 2">
    <name type="scientific">Desulfosporosinus metallidurans</name>
    <dbReference type="NCBI Taxonomy" id="1888891"/>
    <lineage>
        <taxon>Bacteria</taxon>
        <taxon>Bacillati</taxon>
        <taxon>Bacillota</taxon>
        <taxon>Clostridia</taxon>
        <taxon>Eubacteriales</taxon>
        <taxon>Desulfitobacteriaceae</taxon>
        <taxon>Desulfosporosinus</taxon>
    </lineage>
</organism>
<gene>
    <name evidence="1" type="ORF">DSOL_2390</name>
</gene>
<protein>
    <submittedName>
        <fullName evidence="1">Uncharacterized protein</fullName>
    </submittedName>
</protein>
<name>A0A1Q8QWI2_9FIRM</name>
<evidence type="ECO:0000313" key="2">
    <source>
        <dbReference type="Proteomes" id="UP000186102"/>
    </source>
</evidence>
<sequence length="37" mass="4238">MECVEWMNRYGVKLITADNGEVNFKPANDIIGFMMTV</sequence>